<feature type="transmembrane region" description="Helical" evidence="1">
    <location>
        <begin position="291"/>
        <end position="314"/>
    </location>
</feature>
<evidence type="ECO:0000313" key="3">
    <source>
        <dbReference type="Proteomes" id="UP000535437"/>
    </source>
</evidence>
<accession>A0A7Z0GNI5</accession>
<feature type="transmembrane region" description="Helical" evidence="1">
    <location>
        <begin position="76"/>
        <end position="97"/>
    </location>
</feature>
<feature type="transmembrane region" description="Helical" evidence="1">
    <location>
        <begin position="247"/>
        <end position="271"/>
    </location>
</feature>
<feature type="transmembrane region" description="Helical" evidence="1">
    <location>
        <begin position="359"/>
        <end position="377"/>
    </location>
</feature>
<keyword evidence="1" id="KW-0472">Membrane</keyword>
<dbReference type="GO" id="GO:0015501">
    <property type="term" value="F:glutamate:sodium symporter activity"/>
    <property type="evidence" value="ECO:0007669"/>
    <property type="project" value="InterPro"/>
</dbReference>
<dbReference type="EMBL" id="JACCFY010000001">
    <property type="protein sequence ID" value="NYJ78759.1"/>
    <property type="molecule type" value="Genomic_DNA"/>
</dbReference>
<gene>
    <name evidence="2" type="ORF">HNR09_002170</name>
</gene>
<dbReference type="Pfam" id="PF03616">
    <property type="entry name" value="Glt_symporter"/>
    <property type="match status" value="1"/>
</dbReference>
<organism evidence="2 3">
    <name type="scientific">Nesterenkonia xinjiangensis</name>
    <dbReference type="NCBI Taxonomy" id="225327"/>
    <lineage>
        <taxon>Bacteria</taxon>
        <taxon>Bacillati</taxon>
        <taxon>Actinomycetota</taxon>
        <taxon>Actinomycetes</taxon>
        <taxon>Micrococcales</taxon>
        <taxon>Micrococcaceae</taxon>
        <taxon>Nesterenkonia</taxon>
    </lineage>
</organism>
<dbReference type="GO" id="GO:0015813">
    <property type="term" value="P:L-glutamate transmembrane transport"/>
    <property type="evidence" value="ECO:0007669"/>
    <property type="project" value="InterPro"/>
</dbReference>
<dbReference type="InterPro" id="IPR004445">
    <property type="entry name" value="GltS"/>
</dbReference>
<feature type="transmembrane region" description="Helical" evidence="1">
    <location>
        <begin position="454"/>
        <end position="474"/>
    </location>
</feature>
<dbReference type="AlphaFoldDB" id="A0A7Z0GNI5"/>
<feature type="transmembrane region" description="Helical" evidence="1">
    <location>
        <begin position="118"/>
        <end position="140"/>
    </location>
</feature>
<evidence type="ECO:0000256" key="1">
    <source>
        <dbReference type="SAM" id="Phobius"/>
    </source>
</evidence>
<keyword evidence="3" id="KW-1185">Reference proteome</keyword>
<reference evidence="2 3" key="1">
    <citation type="submission" date="2020-07" db="EMBL/GenBank/DDBJ databases">
        <title>Sequencing the genomes of 1000 actinobacteria strains.</title>
        <authorList>
            <person name="Klenk H.-P."/>
        </authorList>
    </citation>
    <scope>NUCLEOTIDE SEQUENCE [LARGE SCALE GENOMIC DNA]</scope>
    <source>
        <strain evidence="2 3">DSM 15475</strain>
    </source>
</reference>
<keyword evidence="1" id="KW-0812">Transmembrane</keyword>
<dbReference type="Proteomes" id="UP000535437">
    <property type="component" value="Unassembled WGS sequence"/>
</dbReference>
<feature type="transmembrane region" description="Helical" evidence="1">
    <location>
        <begin position="6"/>
        <end position="23"/>
    </location>
</feature>
<dbReference type="PANTHER" id="PTHR36178">
    <property type="entry name" value="SLR0625 PROTEIN"/>
    <property type="match status" value="1"/>
</dbReference>
<sequence length="495" mass="52585">MSPQSIGFAIVLLAAIMLLGKYLRVKVPFIQKLLLPSCIIAGFLGLILGPEVIGRLAEPLGIEWLADGGMFTADIFDVWGEMPGLLISVVFATLFLGSRIPSPKRVAKLAGPQLSIGVAYGSGQYVVGLLLALLVLAPLFGIDPMMGALIEIAFEGGHGTAGGMRPAFEDMGIPEAADLALAMATVGLVSAIVIGVAVVNWGVRTGRTRVLKKVSEQSTAELRGLYSDDETVYAGRMTARPGSIEPLTLHVAVVGLAVIIGWLLLEGIVWIEDALWGQPDSLWTAPGEEGTTLLGYVPLFPLAMIGGVIIQVVLDRTGNTSLLDHEMMKRIQGLALDILIVAALATISLTVIAEFWQTFLILSVAGVAFCTFMLLYFTPRIVPEFWLERGIADFGQSMGVTATGLALLRVADPDDESPALEAFGYKQLAFEPFFGGGLITAISIPVMYATGSVYIVLIPMAVLFIVAISAGMIYHRGVRAGRWTDPAAEMGPAKS</sequence>
<comment type="caution">
    <text evidence="2">The sequence shown here is derived from an EMBL/GenBank/DDBJ whole genome shotgun (WGS) entry which is preliminary data.</text>
</comment>
<name>A0A7Z0GNI5_9MICC</name>
<keyword evidence="1" id="KW-1133">Transmembrane helix</keyword>
<dbReference type="GO" id="GO:0016020">
    <property type="term" value="C:membrane"/>
    <property type="evidence" value="ECO:0007669"/>
    <property type="project" value="InterPro"/>
</dbReference>
<protein>
    <submittedName>
        <fullName evidence="2">ESS family glutamate:Na+ symporter</fullName>
    </submittedName>
</protein>
<feature type="transmembrane region" description="Helical" evidence="1">
    <location>
        <begin position="428"/>
        <end position="448"/>
    </location>
</feature>
<dbReference type="RefSeq" id="WP_179542060.1">
    <property type="nucleotide sequence ID" value="NZ_BAAALL010000005.1"/>
</dbReference>
<feature type="transmembrane region" description="Helical" evidence="1">
    <location>
        <begin position="179"/>
        <end position="203"/>
    </location>
</feature>
<evidence type="ECO:0000313" key="2">
    <source>
        <dbReference type="EMBL" id="NYJ78759.1"/>
    </source>
</evidence>
<feature type="transmembrane region" description="Helical" evidence="1">
    <location>
        <begin position="35"/>
        <end position="56"/>
    </location>
</feature>
<feature type="transmembrane region" description="Helical" evidence="1">
    <location>
        <begin position="334"/>
        <end position="353"/>
    </location>
</feature>
<dbReference type="PANTHER" id="PTHR36178:SF1">
    <property type="entry name" value="SODIUM_GLUTAMATE SYMPORTER"/>
    <property type="match status" value="1"/>
</dbReference>
<proteinExistence type="predicted"/>